<accession>A0ABT7A7Q5</accession>
<keyword evidence="2" id="KW-1185">Reference proteome</keyword>
<protein>
    <submittedName>
        <fullName evidence="1">Uncharacterized protein</fullName>
    </submittedName>
</protein>
<sequence>MESETPSGVMEVTVQLSECGEEDAHAVFGMLGALYRSDWDPAAAGGAGTGTGPDVWMAQFDVTPGDERASAVALGTPVAAELQGSPQAVDRLRSVLEDAFAVREEMTVAGDQERQTRLRLERR</sequence>
<dbReference type="Proteomes" id="UP001214441">
    <property type="component" value="Unassembled WGS sequence"/>
</dbReference>
<dbReference type="RefSeq" id="WP_274046697.1">
    <property type="nucleotide sequence ID" value="NZ_JANCPR020000056.1"/>
</dbReference>
<proteinExistence type="predicted"/>
<evidence type="ECO:0000313" key="1">
    <source>
        <dbReference type="EMBL" id="MDJ1137350.1"/>
    </source>
</evidence>
<evidence type="ECO:0000313" key="2">
    <source>
        <dbReference type="Proteomes" id="UP001214441"/>
    </source>
</evidence>
<dbReference type="EMBL" id="JANCPR020000056">
    <property type="protein sequence ID" value="MDJ1137350.1"/>
    <property type="molecule type" value="Genomic_DNA"/>
</dbReference>
<reference evidence="1 2" key="1">
    <citation type="submission" date="2023-05" db="EMBL/GenBank/DDBJ databases">
        <title>Streptantibioticus silvisoli sp. nov., acidotolerant actinomycetes 1 from pine litter.</title>
        <authorList>
            <person name="Swiecimska M."/>
            <person name="Golinska P."/>
            <person name="Sangal V."/>
            <person name="Wachnowicz B."/>
            <person name="Goodfellow M."/>
        </authorList>
    </citation>
    <scope>NUCLEOTIDE SEQUENCE [LARGE SCALE GENOMIC DNA]</scope>
    <source>
        <strain evidence="1 2">DSM 42109</strain>
    </source>
</reference>
<name>A0ABT7A7Q5_9ACTN</name>
<gene>
    <name evidence="1" type="ORF">NMN56_036460</name>
</gene>
<comment type="caution">
    <text evidence="1">The sequence shown here is derived from an EMBL/GenBank/DDBJ whole genome shotgun (WGS) entry which is preliminary data.</text>
</comment>
<organism evidence="1 2">
    <name type="scientific">Streptomyces iconiensis</name>
    <dbReference type="NCBI Taxonomy" id="1384038"/>
    <lineage>
        <taxon>Bacteria</taxon>
        <taxon>Bacillati</taxon>
        <taxon>Actinomycetota</taxon>
        <taxon>Actinomycetes</taxon>
        <taxon>Kitasatosporales</taxon>
        <taxon>Streptomycetaceae</taxon>
        <taxon>Streptomyces</taxon>
    </lineage>
</organism>